<dbReference type="CDD" id="cd07036">
    <property type="entry name" value="TPP_PYR_E1-PDHc-beta_like"/>
    <property type="match status" value="1"/>
</dbReference>
<feature type="region of interest" description="Disordered" evidence="5">
    <location>
        <begin position="543"/>
        <end position="722"/>
    </location>
</feature>
<dbReference type="SUPFAM" id="SSF52922">
    <property type="entry name" value="TK C-terminal domain-like"/>
    <property type="match status" value="1"/>
</dbReference>
<feature type="compositionally biased region" description="Basic and acidic residues" evidence="5">
    <location>
        <begin position="484"/>
        <end position="493"/>
    </location>
</feature>
<reference evidence="7 8" key="1">
    <citation type="submission" date="2024-04" db="EMBL/GenBank/DDBJ databases">
        <title>genome sequences of Mucor flavus KT1a and Helicostylum pulchrum KT1b strains isolated from the surface of a dry-aged beef.</title>
        <authorList>
            <person name="Toyotome T."/>
            <person name="Hosono M."/>
            <person name="Torimaru M."/>
            <person name="Fukuda K."/>
            <person name="Mikami N."/>
        </authorList>
    </citation>
    <scope>NUCLEOTIDE SEQUENCE [LARGE SCALE GENOMIC DNA]</scope>
    <source>
        <strain evidence="7 8">KT1a</strain>
    </source>
</reference>
<evidence type="ECO:0000259" key="6">
    <source>
        <dbReference type="SMART" id="SM00861"/>
    </source>
</evidence>
<dbReference type="Pfam" id="PF10159">
    <property type="entry name" value="MMtag"/>
    <property type="match status" value="1"/>
</dbReference>
<feature type="compositionally biased region" description="Basic and acidic residues" evidence="5">
    <location>
        <begin position="621"/>
        <end position="634"/>
    </location>
</feature>
<dbReference type="Pfam" id="PF02779">
    <property type="entry name" value="Transket_pyr"/>
    <property type="match status" value="1"/>
</dbReference>
<dbReference type="InterPro" id="IPR009014">
    <property type="entry name" value="Transketo_C/PFOR_II"/>
</dbReference>
<feature type="domain" description="Transketolase-like pyrimidine-binding" evidence="6">
    <location>
        <begin position="68"/>
        <end position="243"/>
    </location>
</feature>
<evidence type="ECO:0000256" key="2">
    <source>
        <dbReference type="ARBA" id="ARBA00012277"/>
    </source>
</evidence>
<dbReference type="PANTHER" id="PTHR42980:SF1">
    <property type="entry name" value="2-OXOISOVALERATE DEHYDROGENASE SUBUNIT BETA, MITOCHONDRIAL"/>
    <property type="match status" value="1"/>
</dbReference>
<sequence length="722" mass="81547">MMNKLIRPQVLKPLVLNSRSYAATAVQANDGIQQGVAYSHLLKREPAEAFRSPELAHMSANNSETKKMNLFQAVNDAMSIALTTDERAVVFGEDVSFGGVFRATSGLAEQFGRDRVFNTPLTEQGIAGFAVGMASVGHTAIAEIQFADYIFPAFDQLVNEAAKFRYRSGNQFNVGGLTIRSPSSAVGHGGHYHSQSPEAFFTHCPGLKVVTPRSPIQAKGLLLASIRDRNPVIFFEPKILYRAAVEEVPVADYELPLGKAEVIKKGTDVTVVGYGSQIYTLENAIQLAEQKMPGLSCELIDLRTIMPWDVETVVESVRKTGRLVVSHEAPKTAGVGAEIASTVMENCFLNLEAPIQRVCGWDTPFPLVYEKFYVPSMIRCYDAIKTAFNDTYLCVRGGKDQFNWDDVKGDKHRENYLGHSLMAPVGRWQKGKDLTWYAKDGKDDTKAKANAAELARIKEAEAEAMAIALGVRKKKTLESHVTEDDLKHALNRDDDSDDDDQPQNDATEKGLGFGKSSRTPGATGSNAVEVLNNSNRSFAAAVAPSAIETSHDEHKKKKKSHKKHHKHKSDKKKHSRHHSDAEEEDERSSRHHRRHHSPEEKRRGRRKDDDDNMSRKRRRSPHADRHEEKEDEYRSHKRDSRRRERSSSKSRRDSPRRRRDSPRGRRDSPRRRHDSPRERRDSPRERYNSPRNDRDTSRDRRDPSPPPKERLLSPFTKRQSLK</sequence>
<dbReference type="PANTHER" id="PTHR42980">
    <property type="entry name" value="2-OXOISOVALERATE DEHYDROGENASE SUBUNIT BETA-RELATED"/>
    <property type="match status" value="1"/>
</dbReference>
<evidence type="ECO:0000256" key="3">
    <source>
        <dbReference type="ARBA" id="ARBA00023002"/>
    </source>
</evidence>
<protein>
    <recommendedName>
        <fullName evidence="2">3-methyl-2-oxobutanoate dehydrogenase (2-methylpropanoyl-transferring)</fullName>
        <ecNumber evidence="2">1.2.4.4</ecNumber>
    </recommendedName>
</protein>
<dbReference type="Proteomes" id="UP001473302">
    <property type="component" value="Unassembled WGS sequence"/>
</dbReference>
<keyword evidence="8" id="KW-1185">Reference proteome</keyword>
<evidence type="ECO:0000256" key="1">
    <source>
        <dbReference type="ARBA" id="ARBA00001964"/>
    </source>
</evidence>
<dbReference type="InterPro" id="IPR033248">
    <property type="entry name" value="Transketolase_C"/>
</dbReference>
<keyword evidence="3" id="KW-0560">Oxidoreductase</keyword>
<feature type="compositionally biased region" description="Basic residues" evidence="5">
    <location>
        <begin position="554"/>
        <end position="577"/>
    </location>
</feature>
<dbReference type="InterPro" id="IPR019315">
    <property type="entry name" value="MMTA2_N"/>
</dbReference>
<dbReference type="EMBL" id="BAABUK010000047">
    <property type="protein sequence ID" value="GAA5817690.1"/>
    <property type="molecule type" value="Genomic_DNA"/>
</dbReference>
<dbReference type="InterPro" id="IPR005475">
    <property type="entry name" value="Transketolase-like_Pyr-bd"/>
</dbReference>
<dbReference type="EC" id="1.2.4.4" evidence="2"/>
<evidence type="ECO:0000313" key="7">
    <source>
        <dbReference type="EMBL" id="GAA5817690.1"/>
    </source>
</evidence>
<evidence type="ECO:0000256" key="5">
    <source>
        <dbReference type="SAM" id="MobiDB-lite"/>
    </source>
</evidence>
<dbReference type="SMART" id="SM00861">
    <property type="entry name" value="Transket_pyr"/>
    <property type="match status" value="1"/>
</dbReference>
<feature type="compositionally biased region" description="Polar residues" evidence="5">
    <location>
        <begin position="516"/>
        <end position="527"/>
    </location>
</feature>
<gene>
    <name evidence="7" type="ORF">MFLAVUS_011241</name>
</gene>
<comment type="caution">
    <text evidence="7">The sequence shown here is derived from an EMBL/GenBank/DDBJ whole genome shotgun (WGS) entry which is preliminary data.</text>
</comment>
<accession>A0ABP9ZEZ1</accession>
<comment type="catalytic activity">
    <reaction evidence="4">
        <text>N(6)-[(R)-lipoyl]-L-lysyl-[protein] + 3-methyl-2-oxobutanoate + H(+) = N(6)-[(R)-S(8)-2-methylpropanoyldihydrolipoyl]-L-lysyl-[protein] + CO2</text>
        <dbReference type="Rhea" id="RHEA:13457"/>
        <dbReference type="Rhea" id="RHEA-COMP:10474"/>
        <dbReference type="Rhea" id="RHEA-COMP:10497"/>
        <dbReference type="ChEBI" id="CHEBI:11851"/>
        <dbReference type="ChEBI" id="CHEBI:15378"/>
        <dbReference type="ChEBI" id="CHEBI:16526"/>
        <dbReference type="ChEBI" id="CHEBI:83099"/>
        <dbReference type="ChEBI" id="CHEBI:83142"/>
        <dbReference type="EC" id="1.2.4.4"/>
    </reaction>
    <physiologicalReaction direction="left-to-right" evidence="4">
        <dbReference type="Rhea" id="RHEA:13458"/>
    </physiologicalReaction>
</comment>
<dbReference type="InterPro" id="IPR029061">
    <property type="entry name" value="THDP-binding"/>
</dbReference>
<dbReference type="SUPFAM" id="SSF52518">
    <property type="entry name" value="Thiamin diphosphate-binding fold (THDP-binding)"/>
    <property type="match status" value="1"/>
</dbReference>
<evidence type="ECO:0000256" key="4">
    <source>
        <dbReference type="ARBA" id="ARBA00051764"/>
    </source>
</evidence>
<feature type="region of interest" description="Disordered" evidence="5">
    <location>
        <begin position="484"/>
        <end position="527"/>
    </location>
</feature>
<feature type="compositionally biased region" description="Basic and acidic residues" evidence="5">
    <location>
        <begin position="675"/>
        <end position="711"/>
    </location>
</feature>
<organism evidence="7 8">
    <name type="scientific">Mucor flavus</name>
    <dbReference type="NCBI Taxonomy" id="439312"/>
    <lineage>
        <taxon>Eukaryota</taxon>
        <taxon>Fungi</taxon>
        <taxon>Fungi incertae sedis</taxon>
        <taxon>Mucoromycota</taxon>
        <taxon>Mucoromycotina</taxon>
        <taxon>Mucoromycetes</taxon>
        <taxon>Mucorales</taxon>
        <taxon>Mucorineae</taxon>
        <taxon>Mucoraceae</taxon>
        <taxon>Mucor</taxon>
    </lineage>
</organism>
<dbReference type="Gene3D" id="3.40.50.920">
    <property type="match status" value="1"/>
</dbReference>
<comment type="cofactor">
    <cofactor evidence="1">
        <name>thiamine diphosphate</name>
        <dbReference type="ChEBI" id="CHEBI:58937"/>
    </cofactor>
</comment>
<name>A0ABP9ZEZ1_9FUNG</name>
<proteinExistence type="predicted"/>
<dbReference type="Pfam" id="PF02780">
    <property type="entry name" value="Transketolase_C"/>
    <property type="match status" value="1"/>
</dbReference>
<feature type="compositionally biased region" description="Basic and acidic residues" evidence="5">
    <location>
        <begin position="641"/>
        <end position="653"/>
    </location>
</feature>
<feature type="compositionally biased region" description="Basic and acidic residues" evidence="5">
    <location>
        <begin position="597"/>
        <end position="614"/>
    </location>
</feature>
<evidence type="ECO:0000313" key="8">
    <source>
        <dbReference type="Proteomes" id="UP001473302"/>
    </source>
</evidence>
<dbReference type="Gene3D" id="3.40.50.970">
    <property type="match status" value="1"/>
</dbReference>